<reference evidence="2 3" key="1">
    <citation type="submission" date="2024-04" db="EMBL/GenBank/DDBJ databases">
        <title>Phyllosticta paracitricarpa is synonymous to the EU quarantine fungus P. citricarpa based on phylogenomic analyses.</title>
        <authorList>
            <consortium name="Lawrence Berkeley National Laboratory"/>
            <person name="Van ingen-buijs V.A."/>
            <person name="Van westerhoven A.C."/>
            <person name="Haridas S."/>
            <person name="Skiadas P."/>
            <person name="Martin F."/>
            <person name="Groenewald J.Z."/>
            <person name="Crous P.W."/>
            <person name="Seidl M.F."/>
        </authorList>
    </citation>
    <scope>NUCLEOTIDE SEQUENCE [LARGE SCALE GENOMIC DNA]</scope>
    <source>
        <strain evidence="2 3">CPC 17464</strain>
    </source>
</reference>
<dbReference type="EMBL" id="JBBPEH010000009">
    <property type="protein sequence ID" value="KAK7533769.1"/>
    <property type="molecule type" value="Genomic_DNA"/>
</dbReference>
<protein>
    <submittedName>
        <fullName evidence="2">Uncharacterized protein</fullName>
    </submittedName>
</protein>
<feature type="compositionally biased region" description="Polar residues" evidence="1">
    <location>
        <begin position="19"/>
        <end position="30"/>
    </location>
</feature>
<feature type="compositionally biased region" description="Polar residues" evidence="1">
    <location>
        <begin position="49"/>
        <end position="62"/>
    </location>
</feature>
<comment type="caution">
    <text evidence="2">The sequence shown here is derived from an EMBL/GenBank/DDBJ whole genome shotgun (WGS) entry which is preliminary data.</text>
</comment>
<evidence type="ECO:0000313" key="2">
    <source>
        <dbReference type="EMBL" id="KAK7533769.1"/>
    </source>
</evidence>
<keyword evidence="3" id="KW-1185">Reference proteome</keyword>
<evidence type="ECO:0000313" key="3">
    <source>
        <dbReference type="Proteomes" id="UP001360953"/>
    </source>
</evidence>
<dbReference type="GeneID" id="92033806"/>
<organism evidence="2 3">
    <name type="scientific">Phyllosticta citribraziliensis</name>
    <dbReference type="NCBI Taxonomy" id="989973"/>
    <lineage>
        <taxon>Eukaryota</taxon>
        <taxon>Fungi</taxon>
        <taxon>Dikarya</taxon>
        <taxon>Ascomycota</taxon>
        <taxon>Pezizomycotina</taxon>
        <taxon>Dothideomycetes</taxon>
        <taxon>Dothideomycetes incertae sedis</taxon>
        <taxon>Botryosphaeriales</taxon>
        <taxon>Phyllostictaceae</taxon>
        <taxon>Phyllosticta</taxon>
    </lineage>
</organism>
<sequence length="188" mass="21064">MRLLPLSLVPFQIALLPQTLPNSNSTSNPDRPTARPSLLSARQPAMVDSTRQLHPHTSSPSAPQYRPYSSALPTMSLLLPYINPIPIPIHHPPTKPRPFLYPFPSSRPDFCENMYPRSPGNSRSLHAPTPVSRRVVFDFAVRPEPAPLRPAAPVFCRLGAAVLFHPVARIFQRRLCACWLAGLRWRDV</sequence>
<feature type="region of interest" description="Disordered" evidence="1">
    <location>
        <begin position="19"/>
        <end position="38"/>
    </location>
</feature>
<evidence type="ECO:0000256" key="1">
    <source>
        <dbReference type="SAM" id="MobiDB-lite"/>
    </source>
</evidence>
<proteinExistence type="predicted"/>
<feature type="region of interest" description="Disordered" evidence="1">
    <location>
        <begin position="45"/>
        <end position="67"/>
    </location>
</feature>
<name>A0ABR1LEW7_9PEZI</name>
<dbReference type="RefSeq" id="XP_066652808.1">
    <property type="nucleotide sequence ID" value="XM_066800900.1"/>
</dbReference>
<dbReference type="Proteomes" id="UP001360953">
    <property type="component" value="Unassembled WGS sequence"/>
</dbReference>
<accession>A0ABR1LEW7</accession>
<gene>
    <name evidence="2" type="ORF">J3D65DRAFT_631256</name>
</gene>